<dbReference type="GO" id="GO:0030655">
    <property type="term" value="P:beta-lactam antibiotic catabolic process"/>
    <property type="evidence" value="ECO:0007669"/>
    <property type="project" value="InterPro"/>
</dbReference>
<evidence type="ECO:0000313" key="6">
    <source>
        <dbReference type="EMBL" id="RXH57931.1"/>
    </source>
</evidence>
<comment type="caution">
    <text evidence="6">The sequence shown here is derived from an EMBL/GenBank/DDBJ whole genome shotgun (WGS) entry which is preliminary data.</text>
</comment>
<sequence length="300" mass="32140">MRLPLASLALAFVLPVHAQTTKKTQPPPPLKQAIATIAADSDSTVAVACALPNAQLDCSLNADSHPPMQSVFKLPLAVTVLHFVEQSKLSLDQQVRFLPADRIPSGYSPLQDEHPAPNVDVSLRELFRLAVNLSDNVAADILLRVIGGPQVVQAYITSLGIKDFHIVDGEHGLYLDAQNQFHNWISPSAAVQLLRLLADASPLTPADTQLLFGLMETSPMAPHRIRDGVPPGTVVRHKGGTSQTILGLTYATNDVALITLPDGRTLALAVFLTNSTDDDKTRDATIASIAKAIYEAAIHP</sequence>
<protein>
    <recommendedName>
        <fullName evidence="3">beta-lactamase</fullName>
        <ecNumber evidence="3">3.5.2.6</ecNumber>
    </recommendedName>
</protein>
<dbReference type="PANTHER" id="PTHR35333">
    <property type="entry name" value="BETA-LACTAMASE"/>
    <property type="match status" value="1"/>
</dbReference>
<dbReference type="EC" id="3.5.2.6" evidence="3"/>
<dbReference type="RefSeq" id="WP_128912024.1">
    <property type="nucleotide sequence ID" value="NZ_RDSM01000001.1"/>
</dbReference>
<dbReference type="AlphaFoldDB" id="A0A4Q0T8J2"/>
<dbReference type="InterPro" id="IPR045155">
    <property type="entry name" value="Beta-lactam_cat"/>
</dbReference>
<dbReference type="EMBL" id="RDSM01000001">
    <property type="protein sequence ID" value="RXH57931.1"/>
    <property type="molecule type" value="Genomic_DNA"/>
</dbReference>
<dbReference type="Pfam" id="PF13354">
    <property type="entry name" value="Beta-lactamase2"/>
    <property type="match status" value="1"/>
</dbReference>
<keyword evidence="4" id="KW-0732">Signal</keyword>
<dbReference type="InterPro" id="IPR000871">
    <property type="entry name" value="Beta-lactam_class-A"/>
</dbReference>
<dbReference type="SUPFAM" id="SSF56601">
    <property type="entry name" value="beta-lactamase/transpeptidase-like"/>
    <property type="match status" value="1"/>
</dbReference>
<feature type="chain" id="PRO_5020240563" description="beta-lactamase" evidence="4">
    <location>
        <begin position="19"/>
        <end position="300"/>
    </location>
</feature>
<comment type="similarity">
    <text evidence="2">Belongs to the class-A beta-lactamase family.</text>
</comment>
<keyword evidence="7" id="KW-1185">Reference proteome</keyword>
<dbReference type="InterPro" id="IPR012338">
    <property type="entry name" value="Beta-lactam/transpept-like"/>
</dbReference>
<evidence type="ECO:0000256" key="4">
    <source>
        <dbReference type="SAM" id="SignalP"/>
    </source>
</evidence>
<feature type="domain" description="Beta-lactamase class A catalytic" evidence="5">
    <location>
        <begin position="58"/>
        <end position="271"/>
    </location>
</feature>
<accession>A0A4Q0T8J2</accession>
<proteinExistence type="inferred from homology"/>
<dbReference type="Proteomes" id="UP000289437">
    <property type="component" value="Unassembled WGS sequence"/>
</dbReference>
<dbReference type="Gene3D" id="3.40.710.10">
    <property type="entry name" value="DD-peptidase/beta-lactamase superfamily"/>
    <property type="match status" value="1"/>
</dbReference>
<evidence type="ECO:0000313" key="7">
    <source>
        <dbReference type="Proteomes" id="UP000289437"/>
    </source>
</evidence>
<name>A0A4Q0T8J2_9BACT</name>
<comment type="catalytic activity">
    <reaction evidence="1">
        <text>a beta-lactam + H2O = a substituted beta-amino acid</text>
        <dbReference type="Rhea" id="RHEA:20401"/>
        <dbReference type="ChEBI" id="CHEBI:15377"/>
        <dbReference type="ChEBI" id="CHEBI:35627"/>
        <dbReference type="ChEBI" id="CHEBI:140347"/>
        <dbReference type="EC" id="3.5.2.6"/>
    </reaction>
</comment>
<dbReference type="PANTHER" id="PTHR35333:SF3">
    <property type="entry name" value="BETA-LACTAMASE-TYPE TRANSPEPTIDASE FOLD CONTAINING PROTEIN"/>
    <property type="match status" value="1"/>
</dbReference>
<dbReference type="GO" id="GO:0008800">
    <property type="term" value="F:beta-lactamase activity"/>
    <property type="evidence" value="ECO:0007669"/>
    <property type="project" value="UniProtKB-EC"/>
</dbReference>
<evidence type="ECO:0000256" key="3">
    <source>
        <dbReference type="ARBA" id="ARBA00012865"/>
    </source>
</evidence>
<organism evidence="6 7">
    <name type="scientific">Granulicella sibirica</name>
    <dbReference type="NCBI Taxonomy" id="2479048"/>
    <lineage>
        <taxon>Bacteria</taxon>
        <taxon>Pseudomonadati</taxon>
        <taxon>Acidobacteriota</taxon>
        <taxon>Terriglobia</taxon>
        <taxon>Terriglobales</taxon>
        <taxon>Acidobacteriaceae</taxon>
        <taxon>Granulicella</taxon>
    </lineage>
</organism>
<reference evidence="7" key="2">
    <citation type="submission" date="2019-02" db="EMBL/GenBank/DDBJ databases">
        <title>Granulicella sibirica sp. nov., a psychrotolerant acidobacterium isolated from an organic soil layer in forested tundra, West Siberia.</title>
        <authorList>
            <person name="Oshkin I.Y."/>
            <person name="Kulichevskaya I.S."/>
            <person name="Rijpstra W.I.C."/>
            <person name="Sinninghe Damste J.S."/>
            <person name="Rakitin A.L."/>
            <person name="Ravin N.V."/>
            <person name="Dedysh S.N."/>
        </authorList>
    </citation>
    <scope>NUCLEOTIDE SEQUENCE [LARGE SCALE GENOMIC DNA]</scope>
    <source>
        <strain evidence="7">AF10</strain>
    </source>
</reference>
<dbReference type="OrthoDB" id="114898at2"/>
<dbReference type="GO" id="GO:0046677">
    <property type="term" value="P:response to antibiotic"/>
    <property type="evidence" value="ECO:0007669"/>
    <property type="project" value="InterPro"/>
</dbReference>
<evidence type="ECO:0000259" key="5">
    <source>
        <dbReference type="Pfam" id="PF13354"/>
    </source>
</evidence>
<dbReference type="NCBIfam" id="NF033103">
    <property type="entry name" value="bla_class_A"/>
    <property type="match status" value="1"/>
</dbReference>
<reference evidence="6 7" key="1">
    <citation type="submission" date="2018-11" db="EMBL/GenBank/DDBJ databases">
        <authorList>
            <person name="Mardanov A.V."/>
            <person name="Ravin N.V."/>
            <person name="Dedysh S.N."/>
        </authorList>
    </citation>
    <scope>NUCLEOTIDE SEQUENCE [LARGE SCALE GENOMIC DNA]</scope>
    <source>
        <strain evidence="6 7">AF10</strain>
    </source>
</reference>
<feature type="signal peptide" evidence="4">
    <location>
        <begin position="1"/>
        <end position="18"/>
    </location>
</feature>
<evidence type="ECO:0000256" key="2">
    <source>
        <dbReference type="ARBA" id="ARBA00009009"/>
    </source>
</evidence>
<evidence type="ECO:0000256" key="1">
    <source>
        <dbReference type="ARBA" id="ARBA00001526"/>
    </source>
</evidence>
<gene>
    <name evidence="6" type="ORF">GRAN_1241</name>
</gene>